<dbReference type="PANTHER" id="PTHR40465">
    <property type="entry name" value="CHROMOSOME 1, WHOLE GENOME SHOTGUN SEQUENCE"/>
    <property type="match status" value="1"/>
</dbReference>
<reference evidence="3 4" key="1">
    <citation type="submission" date="2015-04" db="EMBL/GenBank/DDBJ databases">
        <title>Complete genome sequence of Schizopora paradoxa KUC8140, a cosmopolitan wood degrader in East Asia.</title>
        <authorList>
            <consortium name="DOE Joint Genome Institute"/>
            <person name="Min B."/>
            <person name="Park H."/>
            <person name="Jang Y."/>
            <person name="Kim J.-J."/>
            <person name="Kim K.H."/>
            <person name="Pangilinan J."/>
            <person name="Lipzen A."/>
            <person name="Riley R."/>
            <person name="Grigoriev I.V."/>
            <person name="Spatafora J.W."/>
            <person name="Choi I.-G."/>
        </authorList>
    </citation>
    <scope>NUCLEOTIDE SEQUENCE [LARGE SCALE GENOMIC DNA]</scope>
    <source>
        <strain evidence="3 4">KUC8140</strain>
    </source>
</reference>
<keyword evidence="1" id="KW-0472">Membrane</keyword>
<dbReference type="PANTHER" id="PTHR40465:SF1">
    <property type="entry name" value="DUF6534 DOMAIN-CONTAINING PROTEIN"/>
    <property type="match status" value="1"/>
</dbReference>
<dbReference type="Pfam" id="PF20152">
    <property type="entry name" value="DUF6534"/>
    <property type="match status" value="1"/>
</dbReference>
<keyword evidence="1" id="KW-1133">Transmembrane helix</keyword>
<dbReference type="InterPro" id="IPR045339">
    <property type="entry name" value="DUF6534"/>
</dbReference>
<evidence type="ECO:0000313" key="4">
    <source>
        <dbReference type="Proteomes" id="UP000053477"/>
    </source>
</evidence>
<keyword evidence="1" id="KW-0812">Transmembrane</keyword>
<gene>
    <name evidence="3" type="ORF">SCHPADRAFT_430475</name>
</gene>
<feature type="transmembrane region" description="Helical" evidence="1">
    <location>
        <begin position="86"/>
        <end position="108"/>
    </location>
</feature>
<feature type="domain" description="DUF6534" evidence="2">
    <location>
        <begin position="167"/>
        <end position="252"/>
    </location>
</feature>
<dbReference type="AlphaFoldDB" id="A0A0H2RKN3"/>
<evidence type="ECO:0000313" key="3">
    <source>
        <dbReference type="EMBL" id="KLO12202.1"/>
    </source>
</evidence>
<feature type="transmembrane region" description="Helical" evidence="1">
    <location>
        <begin position="49"/>
        <end position="66"/>
    </location>
</feature>
<name>A0A0H2RKN3_9AGAM</name>
<evidence type="ECO:0000256" key="1">
    <source>
        <dbReference type="SAM" id="Phobius"/>
    </source>
</evidence>
<proteinExistence type="predicted"/>
<feature type="transmembrane region" description="Helical" evidence="1">
    <location>
        <begin position="20"/>
        <end position="37"/>
    </location>
</feature>
<feature type="transmembrane region" description="Helical" evidence="1">
    <location>
        <begin position="202"/>
        <end position="222"/>
    </location>
</feature>
<feature type="transmembrane region" description="Helical" evidence="1">
    <location>
        <begin position="161"/>
        <end position="182"/>
    </location>
</feature>
<keyword evidence="4" id="KW-1185">Reference proteome</keyword>
<protein>
    <recommendedName>
        <fullName evidence="2">DUF6534 domain-containing protein</fullName>
    </recommendedName>
</protein>
<feature type="transmembrane region" description="Helical" evidence="1">
    <location>
        <begin position="228"/>
        <end position="249"/>
    </location>
</feature>
<organism evidence="3 4">
    <name type="scientific">Schizopora paradoxa</name>
    <dbReference type="NCBI Taxonomy" id="27342"/>
    <lineage>
        <taxon>Eukaryota</taxon>
        <taxon>Fungi</taxon>
        <taxon>Dikarya</taxon>
        <taxon>Basidiomycota</taxon>
        <taxon>Agaricomycotina</taxon>
        <taxon>Agaricomycetes</taxon>
        <taxon>Hymenochaetales</taxon>
        <taxon>Schizoporaceae</taxon>
        <taxon>Schizopora</taxon>
    </lineage>
</organism>
<evidence type="ECO:0000259" key="2">
    <source>
        <dbReference type="Pfam" id="PF20152"/>
    </source>
</evidence>
<feature type="transmembrane region" description="Helical" evidence="1">
    <location>
        <begin position="120"/>
        <end position="141"/>
    </location>
</feature>
<dbReference type="InParanoid" id="A0A0H2RKN3"/>
<dbReference type="OrthoDB" id="3032778at2759"/>
<accession>A0A0H2RKN3</accession>
<sequence length="332" mass="35992">MSGSIPAYATTSGPLLLGYLFNWGLLGVLSVQVYLYYLAFPSDRRLTKLLVAGIYVLELIQTILMTHDAFGTYATHFGDAAFLDNIQLLPLSIPIISGPVSCAVQMHYGYLLYKLSGSRLLGSVVAFFAVIQCSAALVQGVQAFVLNNLSELATKAFVSETVWLSGSLMCDILIACGMTYVLWKKDTRLPVTHAIITKLVRIVVETGCLTAVTAVIQLVLLVAFPKKLYFACVGFALSKFYSNSLLAILNSRIRIEGVHTDPAVQMMGGSSLAFYGKPPTSERGAASPCASALKIDHNAGSYVVDVHVRHHTEMWDVRDEEISKAVDDVGTP</sequence>
<dbReference type="EMBL" id="KQ085982">
    <property type="protein sequence ID" value="KLO12202.1"/>
    <property type="molecule type" value="Genomic_DNA"/>
</dbReference>
<dbReference type="Proteomes" id="UP000053477">
    <property type="component" value="Unassembled WGS sequence"/>
</dbReference>